<dbReference type="InterPro" id="IPR045441">
    <property type="entry name" value="DUF6506"/>
</dbReference>
<dbReference type="AlphaFoldDB" id="A0A1I7GP50"/>
<gene>
    <name evidence="1" type="ORF">SAMN04487955_103145</name>
</gene>
<protein>
    <submittedName>
        <fullName evidence="1">Uncharacterized protein</fullName>
    </submittedName>
</protein>
<dbReference type="RefSeq" id="WP_139232978.1">
    <property type="nucleotide sequence ID" value="NZ_FPBP01000003.1"/>
</dbReference>
<dbReference type="Pfam" id="PF20116">
    <property type="entry name" value="DUF6506"/>
    <property type="match status" value="1"/>
</dbReference>
<reference evidence="2" key="1">
    <citation type="submission" date="2016-10" db="EMBL/GenBank/DDBJ databases">
        <authorList>
            <person name="Varghese N."/>
            <person name="Submissions S."/>
        </authorList>
    </citation>
    <scope>NUCLEOTIDE SEQUENCE [LARGE SCALE GENOMIC DNA]</scope>
    <source>
        <strain evidence="2">CGMCC 1.6981</strain>
    </source>
</reference>
<dbReference type="STRING" id="463301.SAMN04487955_103145"/>
<dbReference type="OrthoDB" id="6172822at2"/>
<accession>A0A1I7GP50</accession>
<organism evidence="1 2">
    <name type="scientific">Halomonas korlensis</name>
    <dbReference type="NCBI Taxonomy" id="463301"/>
    <lineage>
        <taxon>Bacteria</taxon>
        <taxon>Pseudomonadati</taxon>
        <taxon>Pseudomonadota</taxon>
        <taxon>Gammaproteobacteria</taxon>
        <taxon>Oceanospirillales</taxon>
        <taxon>Halomonadaceae</taxon>
        <taxon>Halomonas</taxon>
    </lineage>
</organism>
<evidence type="ECO:0000313" key="2">
    <source>
        <dbReference type="Proteomes" id="UP000198693"/>
    </source>
</evidence>
<name>A0A1I7GP50_9GAMM</name>
<proteinExistence type="predicted"/>
<sequence length="88" mass="9145">MTSRQHLAFLILIPGGSNTSLSSQSSGPYAISVAVIGDLASAKRLTKELIDQGVTTIELSASFNDDAVAAIRAIAGPKIQLGRVSYIT</sequence>
<evidence type="ECO:0000313" key="1">
    <source>
        <dbReference type="EMBL" id="SFU50189.1"/>
    </source>
</evidence>
<dbReference type="Proteomes" id="UP000198693">
    <property type="component" value="Unassembled WGS sequence"/>
</dbReference>
<keyword evidence="2" id="KW-1185">Reference proteome</keyword>
<dbReference type="EMBL" id="FPBP01000003">
    <property type="protein sequence ID" value="SFU50189.1"/>
    <property type="molecule type" value="Genomic_DNA"/>
</dbReference>